<feature type="signal peptide" evidence="2">
    <location>
        <begin position="1"/>
        <end position="20"/>
    </location>
</feature>
<accession>A0A7S4NGA3</accession>
<protein>
    <submittedName>
        <fullName evidence="3">Uncharacterized protein</fullName>
    </submittedName>
</protein>
<organism evidence="3">
    <name type="scientific">Odontella aurita</name>
    <dbReference type="NCBI Taxonomy" id="265563"/>
    <lineage>
        <taxon>Eukaryota</taxon>
        <taxon>Sar</taxon>
        <taxon>Stramenopiles</taxon>
        <taxon>Ochrophyta</taxon>
        <taxon>Bacillariophyta</taxon>
        <taxon>Mediophyceae</taxon>
        <taxon>Biddulphiophycidae</taxon>
        <taxon>Eupodiscales</taxon>
        <taxon>Odontellaceae</taxon>
        <taxon>Odontella</taxon>
    </lineage>
</organism>
<dbReference type="AlphaFoldDB" id="A0A7S4NGA3"/>
<evidence type="ECO:0000256" key="1">
    <source>
        <dbReference type="SAM" id="MobiDB-lite"/>
    </source>
</evidence>
<gene>
    <name evidence="3" type="ORF">OAUR00152_LOCUS39647</name>
</gene>
<feature type="compositionally biased region" description="Polar residues" evidence="1">
    <location>
        <begin position="25"/>
        <end position="37"/>
    </location>
</feature>
<name>A0A7S4NGA3_9STRA</name>
<reference evidence="3" key="1">
    <citation type="submission" date="2021-01" db="EMBL/GenBank/DDBJ databases">
        <authorList>
            <person name="Corre E."/>
            <person name="Pelletier E."/>
            <person name="Niang G."/>
            <person name="Scheremetjew M."/>
            <person name="Finn R."/>
            <person name="Kale V."/>
            <person name="Holt S."/>
            <person name="Cochrane G."/>
            <person name="Meng A."/>
            <person name="Brown T."/>
            <person name="Cohen L."/>
        </authorList>
    </citation>
    <scope>NUCLEOTIDE SEQUENCE</scope>
    <source>
        <strain evidence="3">Isolate 1302-5</strain>
    </source>
</reference>
<feature type="compositionally biased region" description="Gly residues" evidence="1">
    <location>
        <begin position="93"/>
        <end position="107"/>
    </location>
</feature>
<proteinExistence type="predicted"/>
<feature type="region of interest" description="Disordered" evidence="1">
    <location>
        <begin position="21"/>
        <end position="45"/>
    </location>
</feature>
<feature type="region of interest" description="Disordered" evidence="1">
    <location>
        <begin position="93"/>
        <end position="124"/>
    </location>
</feature>
<feature type="chain" id="PRO_5030701150" evidence="2">
    <location>
        <begin position="21"/>
        <end position="237"/>
    </location>
</feature>
<dbReference type="EMBL" id="HBKQ01058019">
    <property type="protein sequence ID" value="CAE2284628.1"/>
    <property type="molecule type" value="Transcribed_RNA"/>
</dbReference>
<keyword evidence="2" id="KW-0732">Signal</keyword>
<evidence type="ECO:0000313" key="3">
    <source>
        <dbReference type="EMBL" id="CAE2284628.1"/>
    </source>
</evidence>
<evidence type="ECO:0000256" key="2">
    <source>
        <dbReference type="SAM" id="SignalP"/>
    </source>
</evidence>
<sequence length="237" mass="24354">MVRLVAAFALLAACASPAAAFAPSTTGSNSRAAQTSLAAEPARSNDGGKQFAAAVVASTYLLSGLAFGAEAALADSYSTPDFGGTTTVLAGKSGGRAGGRVASGGPGNARTAGPPSVSSRSTNTVTNTHTTVIQQAPVVVQQPTVVMAPPMYSSPAPGLGLAMGINAVGAIGEGMREARQEREIAQSKAEVMVMRQKEADMENRLRMMEQQQMMGQQNMMNQQMLSNQLQMQAAMAK</sequence>